<protein>
    <submittedName>
        <fullName evidence="1">Uncharacterized protein</fullName>
    </submittedName>
</protein>
<accession>A0ABS6HAQ5</accession>
<gene>
    <name evidence="1" type="ORF">JJQ90_18860</name>
</gene>
<dbReference type="EMBL" id="JAERQM010000005">
    <property type="protein sequence ID" value="MBU8545791.1"/>
    <property type="molecule type" value="Genomic_DNA"/>
</dbReference>
<proteinExistence type="predicted"/>
<comment type="caution">
    <text evidence="1">The sequence shown here is derived from an EMBL/GenBank/DDBJ whole genome shotgun (WGS) entry which is preliminary data.</text>
</comment>
<reference evidence="1 2" key="1">
    <citation type="submission" date="2021-01" db="EMBL/GenBank/DDBJ databases">
        <title>Roseomonas sp. nov, a bacterium isolated from an oil production mixture in Yumen Oilfield.</title>
        <authorList>
            <person name="Wu D."/>
        </authorList>
    </citation>
    <scope>NUCLEOTIDE SEQUENCE [LARGE SCALE GENOMIC DNA]</scope>
    <source>
        <strain evidence="1 2">ROY-5-3</strain>
    </source>
</reference>
<evidence type="ECO:0000313" key="1">
    <source>
        <dbReference type="EMBL" id="MBU8545791.1"/>
    </source>
</evidence>
<dbReference type="RefSeq" id="WP_216877786.1">
    <property type="nucleotide sequence ID" value="NZ_JAERQM010000005.1"/>
</dbReference>
<organism evidence="1 2">
    <name type="scientific">Falsiroseomonas oleicola</name>
    <dbReference type="NCBI Taxonomy" id="2801474"/>
    <lineage>
        <taxon>Bacteria</taxon>
        <taxon>Pseudomonadati</taxon>
        <taxon>Pseudomonadota</taxon>
        <taxon>Alphaproteobacteria</taxon>
        <taxon>Acetobacterales</taxon>
        <taxon>Roseomonadaceae</taxon>
        <taxon>Falsiroseomonas</taxon>
    </lineage>
</organism>
<dbReference type="Proteomes" id="UP000689967">
    <property type="component" value="Unassembled WGS sequence"/>
</dbReference>
<evidence type="ECO:0000313" key="2">
    <source>
        <dbReference type="Proteomes" id="UP000689967"/>
    </source>
</evidence>
<keyword evidence="2" id="KW-1185">Reference proteome</keyword>
<sequence>MDMDDRARQQIEAARVRLAHLHVLDLQTEQAERRILAAAQERLKVVEAEISRLRPRVDLDDAGDQYQAMVLERGQLHIVIAEAQQQLNGA</sequence>
<name>A0ABS6HAQ5_9PROT</name>